<feature type="region of interest" description="Disordered" evidence="1">
    <location>
        <begin position="67"/>
        <end position="90"/>
    </location>
</feature>
<protein>
    <submittedName>
        <fullName evidence="3">Calpain</fullName>
    </submittedName>
</protein>
<dbReference type="Proteomes" id="UP000544331">
    <property type="component" value="Unassembled WGS sequence"/>
</dbReference>
<dbReference type="GO" id="GO:0004198">
    <property type="term" value="F:calcium-dependent cysteine-type endopeptidase activity"/>
    <property type="evidence" value="ECO:0007669"/>
    <property type="project" value="InterPro"/>
</dbReference>
<dbReference type="InterPro" id="IPR001300">
    <property type="entry name" value="Peptidase_C2_calpain_cat"/>
</dbReference>
<accession>A0A8H6DBW7</accession>
<feature type="domain" description="Calpain catalytic" evidence="2">
    <location>
        <begin position="9"/>
        <end position="62"/>
    </location>
</feature>
<dbReference type="GO" id="GO:0006508">
    <property type="term" value="P:proteolysis"/>
    <property type="evidence" value="ECO:0007669"/>
    <property type="project" value="InterPro"/>
</dbReference>
<comment type="caution">
    <text evidence="3">The sequence shown here is derived from an EMBL/GenBank/DDBJ whole genome shotgun (WGS) entry which is preliminary data.</text>
</comment>
<dbReference type="AlphaFoldDB" id="A0A8H6DBW7"/>
<feature type="compositionally biased region" description="Basic and acidic residues" evidence="1">
    <location>
        <begin position="81"/>
        <end position="90"/>
    </location>
</feature>
<evidence type="ECO:0000313" key="3">
    <source>
        <dbReference type="EMBL" id="KAF5711866.1"/>
    </source>
</evidence>
<reference evidence="3 4" key="1">
    <citation type="submission" date="2020-05" db="EMBL/GenBank/DDBJ databases">
        <title>Identification and distribution of gene clusters putatively required for synthesis of sphingolipid metabolism inhibitors in phylogenetically diverse species of the filamentous fungus Fusarium.</title>
        <authorList>
            <person name="Kim H.-S."/>
            <person name="Busman M."/>
            <person name="Brown D.W."/>
            <person name="Divon H."/>
            <person name="Uhlig S."/>
            <person name="Proctor R.H."/>
        </authorList>
    </citation>
    <scope>NUCLEOTIDE SEQUENCE [LARGE SCALE GENOMIC DNA]</scope>
    <source>
        <strain evidence="3 4">NRRL 66235</strain>
    </source>
</reference>
<dbReference type="Pfam" id="PF00648">
    <property type="entry name" value="Peptidase_C2"/>
    <property type="match status" value="1"/>
</dbReference>
<organism evidence="3 4">
    <name type="scientific">Fusarium mundagurra</name>
    <dbReference type="NCBI Taxonomy" id="1567541"/>
    <lineage>
        <taxon>Eukaryota</taxon>
        <taxon>Fungi</taxon>
        <taxon>Dikarya</taxon>
        <taxon>Ascomycota</taxon>
        <taxon>Pezizomycotina</taxon>
        <taxon>Sordariomycetes</taxon>
        <taxon>Hypocreomycetidae</taxon>
        <taxon>Hypocreales</taxon>
        <taxon>Nectriaceae</taxon>
        <taxon>Fusarium</taxon>
        <taxon>Fusarium fujikuroi species complex</taxon>
    </lineage>
</organism>
<evidence type="ECO:0000256" key="1">
    <source>
        <dbReference type="SAM" id="MobiDB-lite"/>
    </source>
</evidence>
<evidence type="ECO:0000259" key="2">
    <source>
        <dbReference type="Pfam" id="PF00648"/>
    </source>
</evidence>
<proteinExistence type="predicted"/>
<dbReference type="SUPFAM" id="SSF54001">
    <property type="entry name" value="Cysteine proteinases"/>
    <property type="match status" value="1"/>
</dbReference>
<gene>
    <name evidence="3" type="ORF">FMUND_8779</name>
</gene>
<dbReference type="InterPro" id="IPR038765">
    <property type="entry name" value="Papain-like_cys_pep_sf"/>
</dbReference>
<sequence>MGCYVLNISWVPLFEKAYAKAPSGYASLAGGFIGEAIGGLPGCCCEALDVNEVWDKEISRVSDETLSGASTGLPEHGFNAVKDDSQHAMA</sequence>
<dbReference type="EMBL" id="JAAOAN010000290">
    <property type="protein sequence ID" value="KAF5711866.1"/>
    <property type="molecule type" value="Genomic_DNA"/>
</dbReference>
<evidence type="ECO:0000313" key="4">
    <source>
        <dbReference type="Proteomes" id="UP000544331"/>
    </source>
</evidence>
<name>A0A8H6DBW7_9HYPO</name>
<keyword evidence="4" id="KW-1185">Reference proteome</keyword>
<dbReference type="OrthoDB" id="424753at2759"/>